<name>A0A8S4SDJ5_9NEOP</name>
<comment type="caution">
    <text evidence="1">The sequence shown here is derived from an EMBL/GenBank/DDBJ whole genome shotgun (WGS) entry which is preliminary data.</text>
</comment>
<protein>
    <submittedName>
        <fullName evidence="1">Jg23610 protein</fullName>
    </submittedName>
</protein>
<dbReference type="AlphaFoldDB" id="A0A8S4SDJ5"/>
<gene>
    <name evidence="1" type="primary">jg23610</name>
    <name evidence="1" type="ORF">PAEG_LOCUS25314</name>
</gene>
<accession>A0A8S4SDJ5</accession>
<reference evidence="1" key="1">
    <citation type="submission" date="2022-03" db="EMBL/GenBank/DDBJ databases">
        <authorList>
            <person name="Lindestad O."/>
        </authorList>
    </citation>
    <scope>NUCLEOTIDE SEQUENCE</scope>
</reference>
<organism evidence="1 2">
    <name type="scientific">Pararge aegeria aegeria</name>
    <dbReference type="NCBI Taxonomy" id="348720"/>
    <lineage>
        <taxon>Eukaryota</taxon>
        <taxon>Metazoa</taxon>
        <taxon>Ecdysozoa</taxon>
        <taxon>Arthropoda</taxon>
        <taxon>Hexapoda</taxon>
        <taxon>Insecta</taxon>
        <taxon>Pterygota</taxon>
        <taxon>Neoptera</taxon>
        <taxon>Endopterygota</taxon>
        <taxon>Lepidoptera</taxon>
        <taxon>Glossata</taxon>
        <taxon>Ditrysia</taxon>
        <taxon>Papilionoidea</taxon>
        <taxon>Nymphalidae</taxon>
        <taxon>Satyrinae</taxon>
        <taxon>Satyrini</taxon>
        <taxon>Parargina</taxon>
        <taxon>Pararge</taxon>
    </lineage>
</organism>
<dbReference type="EMBL" id="CAKXAJ010026310">
    <property type="protein sequence ID" value="CAH2266463.1"/>
    <property type="molecule type" value="Genomic_DNA"/>
</dbReference>
<dbReference type="Proteomes" id="UP000838756">
    <property type="component" value="Unassembled WGS sequence"/>
</dbReference>
<sequence>MERAMLGFSLRDQIRNRNFRRRTRVTGIAQRVTKLTDAKLGGPIDIGVRIATSHLKTQHWSAPSEMGRRQQTSRWEQLEISSPRQLILELPPKDRPEEMSRKIQNSFVSSRPLFISTFETSS</sequence>
<proteinExistence type="predicted"/>
<keyword evidence="2" id="KW-1185">Reference proteome</keyword>
<evidence type="ECO:0000313" key="2">
    <source>
        <dbReference type="Proteomes" id="UP000838756"/>
    </source>
</evidence>
<evidence type="ECO:0000313" key="1">
    <source>
        <dbReference type="EMBL" id="CAH2266463.1"/>
    </source>
</evidence>